<dbReference type="Proteomes" id="UP000039046">
    <property type="component" value="Unassembled WGS sequence"/>
</dbReference>
<evidence type="ECO:0000313" key="4">
    <source>
        <dbReference type="EMBL" id="CEJ91577.1"/>
    </source>
</evidence>
<evidence type="ECO:0000256" key="3">
    <source>
        <dbReference type="PROSITE-ProRule" id="PRU00023"/>
    </source>
</evidence>
<reference evidence="4 5" key="1">
    <citation type="journal article" date="2015" name="Genome Announc.">
        <title>Draft Genome Sequence and Gene Annotation of the Entomopathogenic Fungus Verticillium hemipterigenum.</title>
        <authorList>
            <person name="Horn F."/>
            <person name="Habel A."/>
            <person name="Scharf D.H."/>
            <person name="Dworschak J."/>
            <person name="Brakhage A.A."/>
            <person name="Guthke R."/>
            <person name="Hertweck C."/>
            <person name="Linde J."/>
        </authorList>
    </citation>
    <scope>NUCLEOTIDE SEQUENCE [LARGE SCALE GENOMIC DNA]</scope>
</reference>
<dbReference type="SMART" id="SM00248">
    <property type="entry name" value="ANK"/>
    <property type="match status" value="14"/>
</dbReference>
<dbReference type="Pfam" id="PF00023">
    <property type="entry name" value="Ank"/>
    <property type="match status" value="1"/>
</dbReference>
<dbReference type="PROSITE" id="PS50297">
    <property type="entry name" value="ANK_REP_REGION"/>
    <property type="match status" value="9"/>
</dbReference>
<keyword evidence="1" id="KW-0677">Repeat</keyword>
<keyword evidence="5" id="KW-1185">Reference proteome</keyword>
<feature type="repeat" description="ANK" evidence="3">
    <location>
        <begin position="423"/>
        <end position="455"/>
    </location>
</feature>
<feature type="repeat" description="ANK" evidence="3">
    <location>
        <begin position="555"/>
        <end position="587"/>
    </location>
</feature>
<dbReference type="InterPro" id="IPR002110">
    <property type="entry name" value="Ankyrin_rpt"/>
</dbReference>
<feature type="repeat" description="ANK" evidence="3">
    <location>
        <begin position="655"/>
        <end position="687"/>
    </location>
</feature>
<proteinExistence type="predicted"/>
<dbReference type="PANTHER" id="PTHR24171">
    <property type="entry name" value="ANKYRIN REPEAT DOMAIN-CONTAINING PROTEIN 39-RELATED"/>
    <property type="match status" value="1"/>
</dbReference>
<dbReference type="OrthoDB" id="194358at2759"/>
<gene>
    <name evidence="4" type="ORF">VHEMI07279</name>
</gene>
<evidence type="ECO:0000256" key="1">
    <source>
        <dbReference type="ARBA" id="ARBA00022737"/>
    </source>
</evidence>
<feature type="repeat" description="ANK" evidence="3">
    <location>
        <begin position="588"/>
        <end position="620"/>
    </location>
</feature>
<organism evidence="4 5">
    <name type="scientific">[Torrubiella] hemipterigena</name>
    <dbReference type="NCBI Taxonomy" id="1531966"/>
    <lineage>
        <taxon>Eukaryota</taxon>
        <taxon>Fungi</taxon>
        <taxon>Dikarya</taxon>
        <taxon>Ascomycota</taxon>
        <taxon>Pezizomycotina</taxon>
        <taxon>Sordariomycetes</taxon>
        <taxon>Hypocreomycetidae</taxon>
        <taxon>Hypocreales</taxon>
        <taxon>Clavicipitaceae</taxon>
        <taxon>Clavicipitaceae incertae sedis</taxon>
        <taxon>'Torrubiella' clade</taxon>
    </lineage>
</organism>
<accession>A0A0A1TMM3</accession>
<keyword evidence="2 3" id="KW-0040">ANK repeat</keyword>
<dbReference type="GO" id="GO:0085020">
    <property type="term" value="P:protein K6-linked ubiquitination"/>
    <property type="evidence" value="ECO:0007669"/>
    <property type="project" value="TreeGrafter"/>
</dbReference>
<dbReference type="GO" id="GO:0004842">
    <property type="term" value="F:ubiquitin-protein transferase activity"/>
    <property type="evidence" value="ECO:0007669"/>
    <property type="project" value="TreeGrafter"/>
</dbReference>
<dbReference type="InterPro" id="IPR036770">
    <property type="entry name" value="Ankyrin_rpt-contain_sf"/>
</dbReference>
<feature type="repeat" description="ANK" evidence="3">
    <location>
        <begin position="390"/>
        <end position="422"/>
    </location>
</feature>
<dbReference type="STRING" id="1531966.A0A0A1TMM3"/>
<dbReference type="Pfam" id="PF12796">
    <property type="entry name" value="Ank_2"/>
    <property type="match status" value="4"/>
</dbReference>
<feature type="repeat" description="ANK" evidence="3">
    <location>
        <begin position="456"/>
        <end position="488"/>
    </location>
</feature>
<evidence type="ECO:0000256" key="2">
    <source>
        <dbReference type="ARBA" id="ARBA00023043"/>
    </source>
</evidence>
<feature type="repeat" description="ANK" evidence="3">
    <location>
        <begin position="489"/>
        <end position="521"/>
    </location>
</feature>
<feature type="repeat" description="ANK" evidence="3">
    <location>
        <begin position="357"/>
        <end position="389"/>
    </location>
</feature>
<name>A0A0A1TMM3_9HYPO</name>
<feature type="repeat" description="ANK" evidence="3">
    <location>
        <begin position="622"/>
        <end position="654"/>
    </location>
</feature>
<dbReference type="PANTHER" id="PTHR24171:SF10">
    <property type="entry name" value="ANKYRIN REPEAT DOMAIN-CONTAINING PROTEIN 29-LIKE"/>
    <property type="match status" value="1"/>
</dbReference>
<dbReference type="EMBL" id="CDHN01000004">
    <property type="protein sequence ID" value="CEJ91577.1"/>
    <property type="molecule type" value="Genomic_DNA"/>
</dbReference>
<sequence length="720" mass="80642">MWVVLVVGILKKEYRGGRIYNVKKRLAALPVQLSALFKEIILRDKEHLDDLRLCVQWILFAKRPLKLEEYYFAMVSGLSPEALQSWDPDEVSKDDMIKLVLSSSKGLAETTGSRVQRAQFIHESVREFFLKDGLDQLWPGLNTDSFETSSHAQLQQCCYAYLSSGISDYMPSTLPTAASNKAKLLRASISESFPFVTYATHHIFYHADAAAKSVSQIEFLSSFPLIMWITAINAFQVRDIRRYTPGASFLYIFAENNFAQLMKAALDLDPSIEIKGQRYKYPLFAALANGSKDAVKVMLRTKAGSPPDHVLGQLKYGRHMQIGERQTLVSWVATKGDEPLVRLFFEIGCNFEATDDKKQTPLMHAAEHGRESVVRLLLDRGCYLEAKDYRKRTPLMFAAKHGQEGIVRLFLERGCDIAVKDGSLTTPLMLAAQNGHEATVRLLLAGGCDLEAKDEEARTPLIHAVQNGHERTVQVLLERGCNIEARDLWQQTSLMHAVEHGDESIVRLLLKNNCDIKEGDNYQKTPMMYAAKHGNERILQLLLESGCDVEAGDWRQTTSLMYAAQAGHEGIVRKLLENGANVDGKNSNGEMALLQASIFGHKTIIRLLLDQGADADPRDSRDGDTPLLIASRRGDKTIVRLLLDKKVYIDTKRYNGRTALMEASNRGNEPIIRLLLERGADITLRDAEGHTSPCLAKEWRYTAVVRLLQSKGAGDVVCCN</sequence>
<dbReference type="SUPFAM" id="SSF48403">
    <property type="entry name" value="Ankyrin repeat"/>
    <property type="match status" value="1"/>
</dbReference>
<dbReference type="PRINTS" id="PR01415">
    <property type="entry name" value="ANKYRIN"/>
</dbReference>
<feature type="repeat" description="ANK" evidence="3">
    <location>
        <begin position="522"/>
        <end position="554"/>
    </location>
</feature>
<protein>
    <submittedName>
        <fullName evidence="4">Uncharacterized protein</fullName>
    </submittedName>
</protein>
<dbReference type="HOGENOM" id="CLU_346160_0_0_1"/>
<dbReference type="AlphaFoldDB" id="A0A0A1TMM3"/>
<dbReference type="Gene3D" id="1.25.40.20">
    <property type="entry name" value="Ankyrin repeat-containing domain"/>
    <property type="match status" value="3"/>
</dbReference>
<evidence type="ECO:0000313" key="5">
    <source>
        <dbReference type="Proteomes" id="UP000039046"/>
    </source>
</evidence>
<dbReference type="PROSITE" id="PS50088">
    <property type="entry name" value="ANK_REPEAT"/>
    <property type="match status" value="10"/>
</dbReference>